<gene>
    <name evidence="2" type="ORF">AS156_05555</name>
</gene>
<dbReference type="OrthoDB" id="8244011at2"/>
<feature type="region of interest" description="Disordered" evidence="1">
    <location>
        <begin position="1"/>
        <end position="38"/>
    </location>
</feature>
<evidence type="ECO:0000313" key="2">
    <source>
        <dbReference type="EMBL" id="KWV55522.1"/>
    </source>
</evidence>
<dbReference type="RefSeq" id="WP_066507214.1">
    <property type="nucleotide sequence ID" value="NZ_LNCU01000062.1"/>
</dbReference>
<dbReference type="Proteomes" id="UP000057737">
    <property type="component" value="Unassembled WGS sequence"/>
</dbReference>
<organism evidence="2 3">
    <name type="scientific">Bradyrhizobium macuxiense</name>
    <dbReference type="NCBI Taxonomy" id="1755647"/>
    <lineage>
        <taxon>Bacteria</taxon>
        <taxon>Pseudomonadati</taxon>
        <taxon>Pseudomonadota</taxon>
        <taxon>Alphaproteobacteria</taxon>
        <taxon>Hyphomicrobiales</taxon>
        <taxon>Nitrobacteraceae</taxon>
        <taxon>Bradyrhizobium</taxon>
    </lineage>
</organism>
<feature type="compositionally biased region" description="Polar residues" evidence="1">
    <location>
        <begin position="9"/>
        <end position="32"/>
    </location>
</feature>
<accession>A0A120FNK0</accession>
<proteinExistence type="predicted"/>
<comment type="caution">
    <text evidence="2">The sequence shown here is derived from an EMBL/GenBank/DDBJ whole genome shotgun (WGS) entry which is preliminary data.</text>
</comment>
<name>A0A120FNK0_9BRAD</name>
<sequence length="75" mass="8237">MSVVGNGNMGNESATRKTGQQQMTGAMPQQGTHVMGDNECAPQKLVRLVGCRDTNVRPEQARFESRAKQFGQTKR</sequence>
<dbReference type="EMBL" id="LNCU01000062">
    <property type="protein sequence ID" value="KWV55522.1"/>
    <property type="molecule type" value="Genomic_DNA"/>
</dbReference>
<reference evidence="2 3" key="1">
    <citation type="submission" date="2015-11" db="EMBL/GenBank/DDBJ databases">
        <title>Draft Genome Sequence of the Strain BR 10303 (Bradyrhizobium sp.) isolated from nodules of Centrolobium paraense.</title>
        <authorList>
            <person name="Zelli J.E."/>
            <person name="Simoes-Araujo J.L."/>
            <person name="Barauna A.C."/>
            <person name="Silva K."/>
        </authorList>
    </citation>
    <scope>NUCLEOTIDE SEQUENCE [LARGE SCALE GENOMIC DNA]</scope>
    <source>
        <strain evidence="2 3">BR 10303</strain>
    </source>
</reference>
<evidence type="ECO:0000256" key="1">
    <source>
        <dbReference type="SAM" id="MobiDB-lite"/>
    </source>
</evidence>
<evidence type="ECO:0000313" key="3">
    <source>
        <dbReference type="Proteomes" id="UP000057737"/>
    </source>
</evidence>
<keyword evidence="3" id="KW-1185">Reference proteome</keyword>
<dbReference type="AlphaFoldDB" id="A0A120FNK0"/>
<protein>
    <submittedName>
        <fullName evidence="2">Uncharacterized protein</fullName>
    </submittedName>
</protein>